<organism evidence="3 4">
    <name type="scientific">Longimonas halophila</name>
    <dbReference type="NCBI Taxonomy" id="1469170"/>
    <lineage>
        <taxon>Bacteria</taxon>
        <taxon>Pseudomonadati</taxon>
        <taxon>Rhodothermota</taxon>
        <taxon>Rhodothermia</taxon>
        <taxon>Rhodothermales</taxon>
        <taxon>Salisaetaceae</taxon>
        <taxon>Longimonas</taxon>
    </lineage>
</organism>
<dbReference type="Pfam" id="PF14602">
    <property type="entry name" value="Hexapep_2"/>
    <property type="match status" value="1"/>
</dbReference>
<keyword evidence="4" id="KW-1185">Reference proteome</keyword>
<dbReference type="NCBIfam" id="NF008808">
    <property type="entry name" value="PRK11830.1"/>
    <property type="match status" value="1"/>
</dbReference>
<comment type="similarity">
    <text evidence="1">Belongs to the transferase hexapeptide repeat family.</text>
</comment>
<name>A0A2H3P0A1_9BACT</name>
<reference evidence="3 4" key="1">
    <citation type="submission" date="2017-10" db="EMBL/GenBank/DDBJ databases">
        <title>Draft genome of Longimonas halophila.</title>
        <authorList>
            <person name="Goh K.M."/>
            <person name="Shamsir M.S."/>
            <person name="Lim S.W."/>
        </authorList>
    </citation>
    <scope>NUCLEOTIDE SEQUENCE [LARGE SCALE GENOMIC DNA]</scope>
    <source>
        <strain evidence="3 4">KCTC 42399</strain>
    </source>
</reference>
<dbReference type="Gene3D" id="1.10.166.10">
    <property type="entry name" value="Tetrahydrodipicolinate-N-succinyltransferase, N-terminal domain"/>
    <property type="match status" value="1"/>
</dbReference>
<dbReference type="PANTHER" id="PTHR43300">
    <property type="entry name" value="ACETYLTRANSFERASE"/>
    <property type="match status" value="1"/>
</dbReference>
<protein>
    <submittedName>
        <fullName evidence="3">2,3,4,5-tetrahydropyridine-2,6-dicarboxylate N-succinyltransferase</fullName>
    </submittedName>
</protein>
<evidence type="ECO:0000313" key="4">
    <source>
        <dbReference type="Proteomes" id="UP000221024"/>
    </source>
</evidence>
<dbReference type="PANTHER" id="PTHR43300:SF10">
    <property type="entry name" value="2,3,4,5-TETRAHYDROPYRIDINE-2,6-DICARBOXYLATE N-ACETYLTRANSFERASE"/>
    <property type="match status" value="1"/>
</dbReference>
<dbReference type="InterPro" id="IPR023180">
    <property type="entry name" value="THP_succinylTrfase_dom1"/>
</dbReference>
<evidence type="ECO:0000256" key="1">
    <source>
        <dbReference type="ARBA" id="ARBA00007274"/>
    </source>
</evidence>
<dbReference type="OrthoDB" id="9775362at2"/>
<dbReference type="CDD" id="cd03350">
    <property type="entry name" value="LbH_THP_succinylT"/>
    <property type="match status" value="1"/>
</dbReference>
<dbReference type="GO" id="GO:0016740">
    <property type="term" value="F:transferase activity"/>
    <property type="evidence" value="ECO:0007669"/>
    <property type="project" value="UniProtKB-KW"/>
</dbReference>
<keyword evidence="3" id="KW-0808">Transferase</keyword>
<comment type="caution">
    <text evidence="3">The sequence shown here is derived from an EMBL/GenBank/DDBJ whole genome shotgun (WGS) entry which is preliminary data.</text>
</comment>
<dbReference type="InterPro" id="IPR001451">
    <property type="entry name" value="Hexapep"/>
</dbReference>
<dbReference type="SUPFAM" id="SSF51161">
    <property type="entry name" value="Trimeric LpxA-like enzymes"/>
    <property type="match status" value="1"/>
</dbReference>
<accession>A0A2H3P0A1</accession>
<dbReference type="RefSeq" id="WP_098062222.1">
    <property type="nucleotide sequence ID" value="NZ_PDEP01000007.1"/>
</dbReference>
<dbReference type="InterPro" id="IPR037133">
    <property type="entry name" value="THP_succinylTrfase_N_sf"/>
</dbReference>
<evidence type="ECO:0000313" key="3">
    <source>
        <dbReference type="EMBL" id="PEN06696.1"/>
    </source>
</evidence>
<dbReference type="Gene3D" id="2.160.10.10">
    <property type="entry name" value="Hexapeptide repeat proteins"/>
    <property type="match status" value="1"/>
</dbReference>
<dbReference type="InterPro" id="IPR011004">
    <property type="entry name" value="Trimer_LpxA-like_sf"/>
</dbReference>
<dbReference type="Proteomes" id="UP000221024">
    <property type="component" value="Unassembled WGS sequence"/>
</dbReference>
<dbReference type="Pfam" id="PF14805">
    <property type="entry name" value="THDPS_N_2"/>
    <property type="match status" value="1"/>
</dbReference>
<dbReference type="EMBL" id="PDEP01000007">
    <property type="protein sequence ID" value="PEN06696.1"/>
    <property type="molecule type" value="Genomic_DNA"/>
</dbReference>
<sequence length="285" mass="29747">MSLDKSMIDVDALRARIESLAAEEDPNAGAAGDAVADLVRALNTGTVRSASPDENDTWTAHAWVKQGILLGFRIGRIVDYSTANFPFYDKHTYPIKPVQKSDGVRLVPGGSAVRTGSYLAPGVVGMPPMYVNVGAYVDEGTMIDSHALVGSCAQIGKRVHLSAAAQIGGVLEPVNATPVIIEDDVFVGGQAGVYEGCVVRTGAVIAAGVQLTSSTRLYDAVEGEIITADAEGTLTVPENAVVVSGSRPLESDFGTAHGLSLYTPIIIKYRDGSTDAATALEDALR</sequence>
<dbReference type="AlphaFoldDB" id="A0A2H3P0A1"/>
<feature type="domain" description="Tetrahydrodipicolinate-N-succinyltransferase chain A" evidence="2">
    <location>
        <begin position="28"/>
        <end position="74"/>
    </location>
</feature>
<dbReference type="InterPro" id="IPR050179">
    <property type="entry name" value="Trans_hexapeptide_repeat"/>
</dbReference>
<evidence type="ECO:0000259" key="2">
    <source>
        <dbReference type="Pfam" id="PF14805"/>
    </source>
</evidence>
<gene>
    <name evidence="3" type="ORF">CRI93_08620</name>
</gene>
<proteinExistence type="inferred from homology"/>